<dbReference type="Pfam" id="PF01037">
    <property type="entry name" value="AsnC_trans_reg"/>
    <property type="match status" value="1"/>
</dbReference>
<dbReference type="InterPro" id="IPR011008">
    <property type="entry name" value="Dimeric_a/b-barrel"/>
</dbReference>
<dbReference type="InterPro" id="IPR019885">
    <property type="entry name" value="Tscrpt_reg_HTH_AsnC-type_CS"/>
</dbReference>
<dbReference type="PRINTS" id="PR00033">
    <property type="entry name" value="HTHASNC"/>
</dbReference>
<dbReference type="Proteomes" id="UP001064632">
    <property type="component" value="Chromosome"/>
</dbReference>
<protein>
    <submittedName>
        <fullName evidence="5">Lrp/AsnC family transcriptional regulator</fullName>
    </submittedName>
</protein>
<dbReference type="SUPFAM" id="SSF46785">
    <property type="entry name" value="Winged helix' DNA-binding domain"/>
    <property type="match status" value="1"/>
</dbReference>
<dbReference type="InterPro" id="IPR019887">
    <property type="entry name" value="Tscrpt_reg_AsnC/Lrp_C"/>
</dbReference>
<dbReference type="InterPro" id="IPR000485">
    <property type="entry name" value="AsnC-type_HTH_dom"/>
</dbReference>
<dbReference type="CDD" id="cd00090">
    <property type="entry name" value="HTH_ARSR"/>
    <property type="match status" value="1"/>
</dbReference>
<organism evidence="5 6">
    <name type="scientific">Tahibacter amnicola</name>
    <dbReference type="NCBI Taxonomy" id="2976241"/>
    <lineage>
        <taxon>Bacteria</taxon>
        <taxon>Pseudomonadati</taxon>
        <taxon>Pseudomonadota</taxon>
        <taxon>Gammaproteobacteria</taxon>
        <taxon>Lysobacterales</taxon>
        <taxon>Rhodanobacteraceae</taxon>
        <taxon>Tahibacter</taxon>
    </lineage>
</organism>
<evidence type="ECO:0000256" key="3">
    <source>
        <dbReference type="ARBA" id="ARBA00023163"/>
    </source>
</evidence>
<gene>
    <name evidence="5" type="ORF">N4264_02560</name>
</gene>
<reference evidence="5" key="1">
    <citation type="submission" date="2022-09" db="EMBL/GenBank/DDBJ databases">
        <title>Tahibacter sp. nov., isolated from a fresh water.</title>
        <authorList>
            <person name="Baek J.H."/>
            <person name="Lee J.K."/>
            <person name="Kim J.M."/>
            <person name="Jeon C.O."/>
        </authorList>
    </citation>
    <scope>NUCLEOTIDE SEQUENCE</scope>
    <source>
        <strain evidence="5">W38</strain>
    </source>
</reference>
<evidence type="ECO:0000256" key="1">
    <source>
        <dbReference type="ARBA" id="ARBA00023015"/>
    </source>
</evidence>
<evidence type="ECO:0000256" key="2">
    <source>
        <dbReference type="ARBA" id="ARBA00023125"/>
    </source>
</evidence>
<keyword evidence="6" id="KW-1185">Reference proteome</keyword>
<dbReference type="InterPro" id="IPR011991">
    <property type="entry name" value="ArsR-like_HTH"/>
</dbReference>
<name>A0ABY6BHJ9_9GAMM</name>
<evidence type="ECO:0000313" key="6">
    <source>
        <dbReference type="Proteomes" id="UP001064632"/>
    </source>
</evidence>
<sequence>MHENETTGLDAFDRRILARYQHDTQLSAAAIGEAIGLSAAAVQRRLKRLRETGVIEHEIAQLAPKALGMPVTCIVGVDLERESAADLDRFRQKICSFAEVQQCYYVTGQADFILVVLAADMESYEQFTRRALLDDTNVRSFSTCVSLERVKVGLAVPVER</sequence>
<dbReference type="SUPFAM" id="SSF54909">
    <property type="entry name" value="Dimeric alpha+beta barrel"/>
    <property type="match status" value="1"/>
</dbReference>
<dbReference type="EMBL" id="CP104694">
    <property type="protein sequence ID" value="UXI68555.1"/>
    <property type="molecule type" value="Genomic_DNA"/>
</dbReference>
<dbReference type="PROSITE" id="PS00519">
    <property type="entry name" value="HTH_ASNC_1"/>
    <property type="match status" value="1"/>
</dbReference>
<dbReference type="PANTHER" id="PTHR30154:SF34">
    <property type="entry name" value="TRANSCRIPTIONAL REGULATOR AZLB"/>
    <property type="match status" value="1"/>
</dbReference>
<dbReference type="RefSeq" id="WP_261695513.1">
    <property type="nucleotide sequence ID" value="NZ_CP104694.1"/>
</dbReference>
<keyword evidence="1" id="KW-0805">Transcription regulation</keyword>
<evidence type="ECO:0000313" key="5">
    <source>
        <dbReference type="EMBL" id="UXI68555.1"/>
    </source>
</evidence>
<keyword evidence="3" id="KW-0804">Transcription</keyword>
<dbReference type="SMART" id="SM00344">
    <property type="entry name" value="HTH_ASNC"/>
    <property type="match status" value="1"/>
</dbReference>
<keyword evidence="2" id="KW-0238">DNA-binding</keyword>
<dbReference type="PANTHER" id="PTHR30154">
    <property type="entry name" value="LEUCINE-RESPONSIVE REGULATORY PROTEIN"/>
    <property type="match status" value="1"/>
</dbReference>
<dbReference type="Gene3D" id="1.10.10.10">
    <property type="entry name" value="Winged helix-like DNA-binding domain superfamily/Winged helix DNA-binding domain"/>
    <property type="match status" value="1"/>
</dbReference>
<dbReference type="Gene3D" id="3.30.70.920">
    <property type="match status" value="1"/>
</dbReference>
<evidence type="ECO:0000259" key="4">
    <source>
        <dbReference type="PROSITE" id="PS50956"/>
    </source>
</evidence>
<feature type="domain" description="HTH asnC-type" evidence="4">
    <location>
        <begin position="9"/>
        <end position="70"/>
    </location>
</feature>
<dbReference type="InterPro" id="IPR036390">
    <property type="entry name" value="WH_DNA-bd_sf"/>
</dbReference>
<dbReference type="PROSITE" id="PS50956">
    <property type="entry name" value="HTH_ASNC_2"/>
    <property type="match status" value="1"/>
</dbReference>
<proteinExistence type="predicted"/>
<accession>A0ABY6BHJ9</accession>
<dbReference type="Pfam" id="PF13404">
    <property type="entry name" value="HTH_AsnC-type"/>
    <property type="match status" value="1"/>
</dbReference>
<dbReference type="InterPro" id="IPR036388">
    <property type="entry name" value="WH-like_DNA-bd_sf"/>
</dbReference>
<dbReference type="InterPro" id="IPR019888">
    <property type="entry name" value="Tscrpt_reg_AsnC-like"/>
</dbReference>